<proteinExistence type="inferred from homology"/>
<reference evidence="3" key="1">
    <citation type="journal article" date="2014" name="Int. J. Syst. Evol. Microbiol.">
        <title>Complete genome sequence of Corynebacterium casei LMG S-19264T (=DSM 44701T), isolated from a smear-ripened cheese.</title>
        <authorList>
            <consortium name="US DOE Joint Genome Institute (JGI-PGF)"/>
            <person name="Walter F."/>
            <person name="Albersmeier A."/>
            <person name="Kalinowski J."/>
            <person name="Ruckert C."/>
        </authorList>
    </citation>
    <scope>NUCLEOTIDE SEQUENCE</scope>
    <source>
        <strain evidence="3">CGMCC 1.15367</strain>
    </source>
</reference>
<dbReference type="RefSeq" id="WP_188913002.1">
    <property type="nucleotide sequence ID" value="NZ_BMIQ01000011.1"/>
</dbReference>
<dbReference type="SUPFAM" id="SSF56112">
    <property type="entry name" value="Protein kinase-like (PK-like)"/>
    <property type="match status" value="1"/>
</dbReference>
<dbReference type="PANTHER" id="PTHR21064">
    <property type="entry name" value="AMINOGLYCOSIDE PHOSPHOTRANSFERASE DOMAIN-CONTAINING PROTEIN-RELATED"/>
    <property type="match status" value="1"/>
</dbReference>
<name>A0A917EDZ6_9HYPH</name>
<keyword evidence="4" id="KW-1185">Reference proteome</keyword>
<comment type="caution">
    <text evidence="3">The sequence shown here is derived from an EMBL/GenBank/DDBJ whole genome shotgun (WGS) entry which is preliminary data.</text>
</comment>
<organism evidence="3 4">
    <name type="scientific">Aureimonas endophytica</name>
    <dbReference type="NCBI Taxonomy" id="2027858"/>
    <lineage>
        <taxon>Bacteria</taxon>
        <taxon>Pseudomonadati</taxon>
        <taxon>Pseudomonadota</taxon>
        <taxon>Alphaproteobacteria</taxon>
        <taxon>Hyphomicrobiales</taxon>
        <taxon>Aurantimonadaceae</taxon>
        <taxon>Aureimonas</taxon>
    </lineage>
</organism>
<protein>
    <submittedName>
        <fullName evidence="3">Aminoglycoside phosphotransferase</fullName>
    </submittedName>
</protein>
<dbReference type="Gene3D" id="3.90.1200.10">
    <property type="match status" value="1"/>
</dbReference>
<dbReference type="InterPro" id="IPR002575">
    <property type="entry name" value="Aminoglycoside_PTrfase"/>
</dbReference>
<accession>A0A917EDZ6</accession>
<dbReference type="InterPro" id="IPR050249">
    <property type="entry name" value="Pseudomonas-type_ThrB"/>
</dbReference>
<dbReference type="GO" id="GO:0009088">
    <property type="term" value="P:threonine biosynthetic process"/>
    <property type="evidence" value="ECO:0007669"/>
    <property type="project" value="TreeGrafter"/>
</dbReference>
<dbReference type="Pfam" id="PF01636">
    <property type="entry name" value="APH"/>
    <property type="match status" value="1"/>
</dbReference>
<evidence type="ECO:0000313" key="4">
    <source>
        <dbReference type="Proteomes" id="UP000644699"/>
    </source>
</evidence>
<evidence type="ECO:0000259" key="2">
    <source>
        <dbReference type="Pfam" id="PF01636"/>
    </source>
</evidence>
<comment type="similarity">
    <text evidence="1">Belongs to the pseudomonas-type ThrB family.</text>
</comment>
<dbReference type="InterPro" id="IPR011009">
    <property type="entry name" value="Kinase-like_dom_sf"/>
</dbReference>
<dbReference type="EMBL" id="BMIQ01000011">
    <property type="protein sequence ID" value="GGE22730.1"/>
    <property type="molecule type" value="Genomic_DNA"/>
</dbReference>
<dbReference type="AlphaFoldDB" id="A0A917EDZ6"/>
<dbReference type="Proteomes" id="UP000644699">
    <property type="component" value="Unassembled WGS sequence"/>
</dbReference>
<sequence>MLYDAAFLARLAADLRGLLPLWGFGPAAALSLLTVSENATFLLKEPDRRLILRVHRPDYHTEAEIASELAWIEALRAADVVPTPRPVPTRDGKLLVAFENGDTRRHVVAFEHRGGREPEAGDDLPRWFRHLGAINARLHRHAKSWTRPERFTRKRWNFATILGSRAYWGDWRDAFGLDAPGRAVLERLHRRLEAETAAFGEAEDRFGLVHCDLRAANLLVEGEEMAVIDFDDCGFSWFGYDFAAAVSFIEHEPIVPALMEAWLEGYRAVAPFAEAQAAMLPAFVMLRRMQLTAWIASHAETPTAKALGPAYTQGTVTLAERYLAARPARIAFA</sequence>
<evidence type="ECO:0000256" key="1">
    <source>
        <dbReference type="ARBA" id="ARBA00038240"/>
    </source>
</evidence>
<feature type="domain" description="Aminoglycoside phosphotransferase" evidence="2">
    <location>
        <begin position="37"/>
        <end position="272"/>
    </location>
</feature>
<dbReference type="Gene3D" id="3.30.200.20">
    <property type="entry name" value="Phosphorylase Kinase, domain 1"/>
    <property type="match status" value="1"/>
</dbReference>
<dbReference type="PANTHER" id="PTHR21064:SF6">
    <property type="entry name" value="AMINOGLYCOSIDE PHOSPHOTRANSFERASE DOMAIN-CONTAINING PROTEIN"/>
    <property type="match status" value="1"/>
</dbReference>
<evidence type="ECO:0000313" key="3">
    <source>
        <dbReference type="EMBL" id="GGE22730.1"/>
    </source>
</evidence>
<dbReference type="GO" id="GO:0004413">
    <property type="term" value="F:homoserine kinase activity"/>
    <property type="evidence" value="ECO:0007669"/>
    <property type="project" value="TreeGrafter"/>
</dbReference>
<reference evidence="3" key="2">
    <citation type="submission" date="2020-09" db="EMBL/GenBank/DDBJ databases">
        <authorList>
            <person name="Sun Q."/>
            <person name="Zhou Y."/>
        </authorList>
    </citation>
    <scope>NUCLEOTIDE SEQUENCE</scope>
    <source>
        <strain evidence="3">CGMCC 1.15367</strain>
    </source>
</reference>
<gene>
    <name evidence="3" type="ORF">GCM10011390_47640</name>
</gene>